<dbReference type="RefSeq" id="WP_054278760.1">
    <property type="nucleotide sequence ID" value="NZ_LHQM01000017.1"/>
</dbReference>
<name>A0A0N8FX76_9STRE</name>
<feature type="domain" description="DUF4300" evidence="2">
    <location>
        <begin position="46"/>
        <end position="284"/>
    </location>
</feature>
<keyword evidence="1" id="KW-0732">Signal</keyword>
<evidence type="ECO:0000256" key="1">
    <source>
        <dbReference type="SAM" id="SignalP"/>
    </source>
</evidence>
<dbReference type="EMBL" id="LHQM01000017">
    <property type="protein sequence ID" value="KPJ22355.1"/>
    <property type="molecule type" value="Genomic_DNA"/>
</dbReference>
<keyword evidence="4" id="KW-1185">Reference proteome</keyword>
<accession>A0A0N8FX76</accession>
<reference evidence="3 4" key="1">
    <citation type="submission" date="2015-08" db="EMBL/GenBank/DDBJ databases">
        <title>Genome sequence of Streptococcus phocae subsp. phocae ATCC 51973T isolated from liver specimen obtained from seal.</title>
        <authorList>
            <person name="Avendano-Herrera R."/>
        </authorList>
    </citation>
    <scope>NUCLEOTIDE SEQUENCE [LARGE SCALE GENOMIC DNA]</scope>
    <source>
        <strain evidence="3 4">ATCC 51973</strain>
    </source>
</reference>
<proteinExistence type="predicted"/>
<evidence type="ECO:0000313" key="3">
    <source>
        <dbReference type="EMBL" id="KPJ22355.1"/>
    </source>
</evidence>
<evidence type="ECO:0000313" key="4">
    <source>
        <dbReference type="Proteomes" id="UP000049578"/>
    </source>
</evidence>
<dbReference type="Pfam" id="PF14133">
    <property type="entry name" value="DUF4300"/>
    <property type="match status" value="1"/>
</dbReference>
<evidence type="ECO:0000259" key="2">
    <source>
        <dbReference type="Pfam" id="PF14133"/>
    </source>
</evidence>
<comment type="caution">
    <text evidence="3">The sequence shown here is derived from an EMBL/GenBank/DDBJ whole genome shotgun (WGS) entry which is preliminary data.</text>
</comment>
<feature type="signal peptide" evidence="1">
    <location>
        <begin position="1"/>
        <end position="18"/>
    </location>
</feature>
<protein>
    <recommendedName>
        <fullName evidence="2">DUF4300 domain-containing protein</fullName>
    </recommendedName>
</protein>
<gene>
    <name evidence="3" type="ORF">AKK44_04895</name>
</gene>
<dbReference type="AlphaFoldDB" id="A0A0N8FX76"/>
<dbReference type="Proteomes" id="UP000049578">
    <property type="component" value="Unassembled WGS sequence"/>
</dbReference>
<dbReference type="InterPro" id="IPR025389">
    <property type="entry name" value="DUF4300"/>
</dbReference>
<dbReference type="PATRIC" id="fig|119224.3.peg.516"/>
<organism evidence="3 4">
    <name type="scientific">Streptococcus phocae</name>
    <dbReference type="NCBI Taxonomy" id="119224"/>
    <lineage>
        <taxon>Bacteria</taxon>
        <taxon>Bacillati</taxon>
        <taxon>Bacillota</taxon>
        <taxon>Bacilli</taxon>
        <taxon>Lactobacillales</taxon>
        <taxon>Streptococcaceae</taxon>
        <taxon>Streptococcus</taxon>
    </lineage>
</organism>
<feature type="chain" id="PRO_5039382801" description="DUF4300 domain-containing protein" evidence="1">
    <location>
        <begin position="19"/>
        <end position="292"/>
    </location>
</feature>
<sequence length="292" mass="33215">MKKRFLWLMLPLVLPLTACQHSKVATKPNNTINTTSNEKQIGRLNLSNMSSDKSLEQVKTALSQQLAPDNVNQFIEGVKDYNDTVEKVSLVGDFAKRKPPHYDMAKIDQLWAAKKGDFIGTNCRINTFMLLKDKLTIQDINSDDSLLFSDKDAIRAANLFTEEETNRFKQLFSKVTTEPTKDVAIHAKKMQAHLSHVSFNSPAKMVSVVLHDNLDGDALFIGHVGVLVEHADGYLFVEKLSFQDPFQAILFDTKDDCYRYLFNTYKKYQDSTTAAPFIMENDQFVSPKRYKS</sequence>
<dbReference type="STRING" id="119224.AKK44_04895"/>